<feature type="signal peptide" evidence="1">
    <location>
        <begin position="1"/>
        <end position="20"/>
    </location>
</feature>
<evidence type="ECO:0000256" key="1">
    <source>
        <dbReference type="SAM" id="SignalP"/>
    </source>
</evidence>
<protein>
    <submittedName>
        <fullName evidence="2">Putative salivary lipocalin</fullName>
    </submittedName>
</protein>
<accession>A0A6B0V256</accession>
<dbReference type="GO" id="GO:0030682">
    <property type="term" value="P:symbiont-mediated perturbation of host defenses"/>
    <property type="evidence" value="ECO:0007669"/>
    <property type="project" value="InterPro"/>
</dbReference>
<dbReference type="InterPro" id="IPR002970">
    <property type="entry name" value="Tick_his-bd"/>
</dbReference>
<proteinExistence type="predicted"/>
<dbReference type="AlphaFoldDB" id="A0A6B0V256"/>
<dbReference type="SUPFAM" id="SSF50814">
    <property type="entry name" value="Lipocalins"/>
    <property type="match status" value="1"/>
</dbReference>
<dbReference type="Gene3D" id="2.40.128.20">
    <property type="match status" value="1"/>
</dbReference>
<dbReference type="Pfam" id="PF02098">
    <property type="entry name" value="His_binding"/>
    <property type="match status" value="1"/>
</dbReference>
<dbReference type="GO" id="GO:0043176">
    <property type="term" value="F:amine binding"/>
    <property type="evidence" value="ECO:0007669"/>
    <property type="project" value="InterPro"/>
</dbReference>
<organism evidence="2">
    <name type="scientific">Ixodes ricinus</name>
    <name type="common">Common tick</name>
    <name type="synonym">Acarus ricinus</name>
    <dbReference type="NCBI Taxonomy" id="34613"/>
    <lineage>
        <taxon>Eukaryota</taxon>
        <taxon>Metazoa</taxon>
        <taxon>Ecdysozoa</taxon>
        <taxon>Arthropoda</taxon>
        <taxon>Chelicerata</taxon>
        <taxon>Arachnida</taxon>
        <taxon>Acari</taxon>
        <taxon>Parasitiformes</taxon>
        <taxon>Ixodida</taxon>
        <taxon>Ixodoidea</taxon>
        <taxon>Ixodidae</taxon>
        <taxon>Ixodinae</taxon>
        <taxon>Ixodes</taxon>
    </lineage>
</organism>
<dbReference type="InterPro" id="IPR012674">
    <property type="entry name" value="Calycin"/>
</dbReference>
<keyword evidence="1" id="KW-0732">Signal</keyword>
<dbReference type="EMBL" id="GIFC01013899">
    <property type="protein sequence ID" value="MXU95982.1"/>
    <property type="molecule type" value="Transcribed_RNA"/>
</dbReference>
<reference evidence="2" key="1">
    <citation type="submission" date="2019-12" db="EMBL/GenBank/DDBJ databases">
        <title>An insight into the sialome of adult female Ixodes ricinus ticks feeding for 6 days.</title>
        <authorList>
            <person name="Perner J."/>
            <person name="Ribeiro J.M.C."/>
        </authorList>
    </citation>
    <scope>NUCLEOTIDE SEQUENCE</scope>
    <source>
        <strain evidence="2">Semi-engorged</strain>
        <tissue evidence="2">Salivary glands</tissue>
    </source>
</reference>
<sequence>MNTFLKLAITSLCAFITCKAYETCRCPRSMYLNSLPDDSEYRSARDFLTSNETLYLKYLTMTVPILGKQCVTSTLRQPPLPYPYIPRWIWYTDATGGQERIGIPITLTMTNETYFTTEDLPSFGTTFPIVFCDSKCMIHYILKTSVFGQIGCALWVKASSKDNRLLHCEVIYKFFCETSYQVVYRKDTCDVLVPESKKHSG</sequence>
<name>A0A6B0V256_IXORI</name>
<feature type="chain" id="PRO_5025359063" evidence="1">
    <location>
        <begin position="21"/>
        <end position="201"/>
    </location>
</feature>
<evidence type="ECO:0000313" key="2">
    <source>
        <dbReference type="EMBL" id="MXU95982.1"/>
    </source>
</evidence>